<dbReference type="EMBL" id="JH413801">
    <property type="protein sequence ID" value="EHL32267.1"/>
    <property type="molecule type" value="Genomic_DNA"/>
</dbReference>
<proteinExistence type="predicted"/>
<accession>G9EKB6</accession>
<name>G9EKB6_9GAMM</name>
<evidence type="ECO:0000313" key="2">
    <source>
        <dbReference type="Proteomes" id="UP000002770"/>
    </source>
</evidence>
<keyword evidence="2" id="KW-1185">Reference proteome</keyword>
<reference evidence="1 2" key="1">
    <citation type="journal article" date="2011" name="BMC Genomics">
        <title>Insight into cross-talk between intra-amoebal pathogens.</title>
        <authorList>
            <person name="Gimenez G."/>
            <person name="Bertelli C."/>
            <person name="Moliner C."/>
            <person name="Robert C."/>
            <person name="Raoult D."/>
            <person name="Fournier P.E."/>
            <person name="Greub G."/>
        </authorList>
    </citation>
    <scope>NUCLEOTIDE SEQUENCE [LARGE SCALE GENOMIC DNA]</scope>
    <source>
        <strain evidence="1 2">LLAP12</strain>
    </source>
</reference>
<dbReference type="InParanoid" id="G9EKB6"/>
<sequence length="47" mass="5282">MIVNDLCGRSKNYDVNFCHKNNVLIHRGIATMKQAISTDYQKIIASG</sequence>
<evidence type="ECO:0000313" key="1">
    <source>
        <dbReference type="EMBL" id="EHL32267.1"/>
    </source>
</evidence>
<protein>
    <submittedName>
        <fullName evidence="1">Uncharacterized protein</fullName>
    </submittedName>
</protein>
<dbReference type="Proteomes" id="UP000002770">
    <property type="component" value="Unassembled WGS sequence"/>
</dbReference>
<dbReference type="HOGENOM" id="CLU_3169681_0_0_6"/>
<organism evidence="1 2">
    <name type="scientific">Legionella drancourtii LLAP12</name>
    <dbReference type="NCBI Taxonomy" id="658187"/>
    <lineage>
        <taxon>Bacteria</taxon>
        <taxon>Pseudomonadati</taxon>
        <taxon>Pseudomonadota</taxon>
        <taxon>Gammaproteobacteria</taxon>
        <taxon>Legionellales</taxon>
        <taxon>Legionellaceae</taxon>
        <taxon>Legionella</taxon>
    </lineage>
</organism>
<gene>
    <name evidence="1" type="ORF">LDG_5640</name>
</gene>
<dbReference type="AlphaFoldDB" id="G9EKB6"/>